<dbReference type="Proteomes" id="UP000198775">
    <property type="component" value="Unassembled WGS sequence"/>
</dbReference>
<dbReference type="EMBL" id="FOCX01000001">
    <property type="protein sequence ID" value="SEN02596.1"/>
    <property type="molecule type" value="Genomic_DNA"/>
</dbReference>
<dbReference type="Gene3D" id="2.160.10.10">
    <property type="entry name" value="Hexapeptide repeat proteins"/>
    <property type="match status" value="1"/>
</dbReference>
<protein>
    <submittedName>
        <fullName evidence="2">Carbonic anhydrase or acetyltransferase, isoleucine patch superfamily</fullName>
    </submittedName>
</protein>
<dbReference type="SUPFAM" id="SSF51161">
    <property type="entry name" value="Trimeric LpxA-like enzymes"/>
    <property type="match status" value="1"/>
</dbReference>
<dbReference type="PANTHER" id="PTHR13061:SF29">
    <property type="entry name" value="GAMMA CARBONIC ANHYDRASE-LIKE 1, MITOCHONDRIAL-RELATED"/>
    <property type="match status" value="1"/>
</dbReference>
<dbReference type="InterPro" id="IPR047324">
    <property type="entry name" value="LbH_gamma_CA-like"/>
</dbReference>
<gene>
    <name evidence="2" type="ORF">SAMN05216388_1001187</name>
</gene>
<evidence type="ECO:0000313" key="2">
    <source>
        <dbReference type="EMBL" id="SEN02596.1"/>
    </source>
</evidence>
<dbReference type="InterPro" id="IPR020003">
    <property type="entry name" value="ATPase_a/bsu_AS"/>
</dbReference>
<dbReference type="RefSeq" id="WP_092656679.1">
    <property type="nucleotide sequence ID" value="NZ_FOCX01000001.1"/>
</dbReference>
<dbReference type="OrthoDB" id="10940at2157"/>
<dbReference type="GO" id="GO:0016740">
    <property type="term" value="F:transferase activity"/>
    <property type="evidence" value="ECO:0007669"/>
    <property type="project" value="UniProtKB-KW"/>
</dbReference>
<dbReference type="PROSITE" id="PS00152">
    <property type="entry name" value="ATPASE_ALPHA_BETA"/>
    <property type="match status" value="1"/>
</dbReference>
<dbReference type="GO" id="GO:0005524">
    <property type="term" value="F:ATP binding"/>
    <property type="evidence" value="ECO:0007669"/>
    <property type="project" value="InterPro"/>
</dbReference>
<proteinExistence type="predicted"/>
<organism evidence="2 3">
    <name type="scientific">Halorientalis persicus</name>
    <dbReference type="NCBI Taxonomy" id="1367881"/>
    <lineage>
        <taxon>Archaea</taxon>
        <taxon>Methanobacteriati</taxon>
        <taxon>Methanobacteriota</taxon>
        <taxon>Stenosarchaea group</taxon>
        <taxon>Halobacteria</taxon>
        <taxon>Halobacteriales</taxon>
        <taxon>Haloarculaceae</taxon>
        <taxon>Halorientalis</taxon>
    </lineage>
</organism>
<keyword evidence="3" id="KW-1185">Reference proteome</keyword>
<dbReference type="PANTHER" id="PTHR13061">
    <property type="entry name" value="DYNACTIN SUBUNIT P25"/>
    <property type="match status" value="1"/>
</dbReference>
<sequence>MADSRQYAFEGERPAIDETASVSREATAVGDVTVAADASVWPGVVLRGDVGPVRVGAQSHVGDNAVLHGSTVGEQVMVGHGAVLNETIVDDGALVGFNSTVTESVIGEGSIVASGTVVPEGYEVPAHSFVRGMPASVTPLSETTIDPDAVFEAYSSGDYTNLAQRHEDLFG</sequence>
<name>A0A1H8D5X5_9EURY</name>
<dbReference type="InterPro" id="IPR050484">
    <property type="entry name" value="Transf_Hexapept/Carb_Anhydrase"/>
</dbReference>
<dbReference type="InterPro" id="IPR011004">
    <property type="entry name" value="Trimer_LpxA-like_sf"/>
</dbReference>
<reference evidence="3" key="1">
    <citation type="submission" date="2016-10" db="EMBL/GenBank/DDBJ databases">
        <authorList>
            <person name="Varghese N."/>
            <person name="Submissions S."/>
        </authorList>
    </citation>
    <scope>NUCLEOTIDE SEQUENCE [LARGE SCALE GENOMIC DNA]</scope>
    <source>
        <strain evidence="3">IBRC-M 10043</strain>
    </source>
</reference>
<keyword evidence="1" id="KW-0813">Transport</keyword>
<evidence type="ECO:0000256" key="1">
    <source>
        <dbReference type="ARBA" id="ARBA00022448"/>
    </source>
</evidence>
<accession>A0A1H8D5X5</accession>
<keyword evidence="2" id="KW-0808">Transferase</keyword>
<evidence type="ECO:0000313" key="3">
    <source>
        <dbReference type="Proteomes" id="UP000198775"/>
    </source>
</evidence>
<dbReference type="AlphaFoldDB" id="A0A1H8D5X5"/>
<dbReference type="CDD" id="cd04645">
    <property type="entry name" value="LbH_gamma_CA_like"/>
    <property type="match status" value="1"/>
</dbReference>